<evidence type="ECO:0000259" key="5">
    <source>
        <dbReference type="PROSITE" id="PS50110"/>
    </source>
</evidence>
<dbReference type="InterPro" id="IPR001789">
    <property type="entry name" value="Sig_transdc_resp-reg_receiver"/>
</dbReference>
<dbReference type="Pfam" id="PF00072">
    <property type="entry name" value="Response_reg"/>
    <property type="match status" value="1"/>
</dbReference>
<evidence type="ECO:0000256" key="2">
    <source>
        <dbReference type="ARBA" id="ARBA00023125"/>
    </source>
</evidence>
<dbReference type="InterPro" id="IPR058245">
    <property type="entry name" value="NreC/VraR/RcsB-like_REC"/>
</dbReference>
<organism evidence="6 7">
    <name type="scientific">Candidatus Chlorohelix allophototropha</name>
    <dbReference type="NCBI Taxonomy" id="3003348"/>
    <lineage>
        <taxon>Bacteria</taxon>
        <taxon>Bacillati</taxon>
        <taxon>Chloroflexota</taxon>
        <taxon>Chloroflexia</taxon>
        <taxon>Candidatus Chloroheliales</taxon>
        <taxon>Candidatus Chloroheliaceae</taxon>
        <taxon>Candidatus Chlorohelix</taxon>
    </lineage>
</organism>
<keyword evidence="1 3" id="KW-0597">Phosphoprotein</keyword>
<dbReference type="Pfam" id="PF00196">
    <property type="entry name" value="GerE"/>
    <property type="match status" value="1"/>
</dbReference>
<dbReference type="CDD" id="cd17535">
    <property type="entry name" value="REC_NarL-like"/>
    <property type="match status" value="1"/>
</dbReference>
<dbReference type="InterPro" id="IPR011006">
    <property type="entry name" value="CheY-like_superfamily"/>
</dbReference>
<reference evidence="6 7" key="1">
    <citation type="submission" date="2020-06" db="EMBL/GenBank/DDBJ databases">
        <title>Anoxygenic phototrophic Chloroflexota member uses a Type I reaction center.</title>
        <authorList>
            <person name="Tsuji J.M."/>
            <person name="Shaw N.A."/>
            <person name="Nagashima S."/>
            <person name="Venkiteswaran J."/>
            <person name="Schiff S.L."/>
            <person name="Hanada S."/>
            <person name="Tank M."/>
            <person name="Neufeld J.D."/>
        </authorList>
    </citation>
    <scope>NUCLEOTIDE SEQUENCE [LARGE SCALE GENOMIC DNA]</scope>
    <source>
        <strain evidence="6">L227-S17</strain>
    </source>
</reference>
<evidence type="ECO:0000313" key="7">
    <source>
        <dbReference type="Proteomes" id="UP000521676"/>
    </source>
</evidence>
<feature type="domain" description="Response regulatory" evidence="5">
    <location>
        <begin position="11"/>
        <end position="127"/>
    </location>
</feature>
<protein>
    <submittedName>
        <fullName evidence="6">Response regulator transcription factor</fullName>
    </submittedName>
</protein>
<feature type="modified residue" description="4-aspartylphosphate" evidence="3">
    <location>
        <position position="62"/>
    </location>
</feature>
<dbReference type="SUPFAM" id="SSF52172">
    <property type="entry name" value="CheY-like"/>
    <property type="match status" value="1"/>
</dbReference>
<dbReference type="Proteomes" id="UP000521676">
    <property type="component" value="Unassembled WGS sequence"/>
</dbReference>
<comment type="caution">
    <text evidence="6">The sequence shown here is derived from an EMBL/GenBank/DDBJ whole genome shotgun (WGS) entry which is preliminary data.</text>
</comment>
<dbReference type="PROSITE" id="PS50043">
    <property type="entry name" value="HTH_LUXR_2"/>
    <property type="match status" value="1"/>
</dbReference>
<dbReference type="EMBL" id="JACATZ010000001">
    <property type="protein sequence ID" value="NWJ47010.1"/>
    <property type="molecule type" value="Genomic_DNA"/>
</dbReference>
<dbReference type="GO" id="GO:0006355">
    <property type="term" value="P:regulation of DNA-templated transcription"/>
    <property type="evidence" value="ECO:0007669"/>
    <property type="project" value="InterPro"/>
</dbReference>
<proteinExistence type="predicted"/>
<dbReference type="GO" id="GO:0003677">
    <property type="term" value="F:DNA binding"/>
    <property type="evidence" value="ECO:0007669"/>
    <property type="project" value="UniProtKB-KW"/>
</dbReference>
<sequence length="229" mass="24648">MSNLNQNSPVRLLIADDQRLLREGIASLLSLQAGIEVVGTAANGQEALEKTRLLNPEVILMDVRMPIMAGVEATALIKRQFPTCKILMLTTFDDEEYVIEALKAGASGYLLKTIPEDDLAQAVIAAHKGIYQLDPAVALKVVASLGNPSASSRLQSLALQSSSPTNAGLTERELEVLKLTSQGLSNSEIARSLSISEGTVKNHISSILSRLGLRDRIQAIIYARENGLF</sequence>
<dbReference type="InterPro" id="IPR039420">
    <property type="entry name" value="WalR-like"/>
</dbReference>
<feature type="domain" description="HTH luxR-type" evidence="4">
    <location>
        <begin position="162"/>
        <end position="227"/>
    </location>
</feature>
<dbReference type="SUPFAM" id="SSF46894">
    <property type="entry name" value="C-terminal effector domain of the bipartite response regulators"/>
    <property type="match status" value="1"/>
</dbReference>
<dbReference type="Gene3D" id="3.40.50.2300">
    <property type="match status" value="1"/>
</dbReference>
<gene>
    <name evidence="6" type="ORF">HXX08_14200</name>
</gene>
<evidence type="ECO:0000313" key="6">
    <source>
        <dbReference type="EMBL" id="NWJ47010.1"/>
    </source>
</evidence>
<evidence type="ECO:0000256" key="3">
    <source>
        <dbReference type="PROSITE-ProRule" id="PRU00169"/>
    </source>
</evidence>
<evidence type="ECO:0000259" key="4">
    <source>
        <dbReference type="PROSITE" id="PS50043"/>
    </source>
</evidence>
<dbReference type="InterPro" id="IPR000792">
    <property type="entry name" value="Tscrpt_reg_LuxR_C"/>
</dbReference>
<dbReference type="PROSITE" id="PS00622">
    <property type="entry name" value="HTH_LUXR_1"/>
    <property type="match status" value="1"/>
</dbReference>
<evidence type="ECO:0000256" key="1">
    <source>
        <dbReference type="ARBA" id="ARBA00022553"/>
    </source>
</evidence>
<dbReference type="GO" id="GO:0000160">
    <property type="term" value="P:phosphorelay signal transduction system"/>
    <property type="evidence" value="ECO:0007669"/>
    <property type="project" value="InterPro"/>
</dbReference>
<dbReference type="SMART" id="SM00421">
    <property type="entry name" value="HTH_LUXR"/>
    <property type="match status" value="1"/>
</dbReference>
<keyword evidence="2" id="KW-0238">DNA-binding</keyword>
<dbReference type="PRINTS" id="PR00038">
    <property type="entry name" value="HTHLUXR"/>
</dbReference>
<dbReference type="InterPro" id="IPR016032">
    <property type="entry name" value="Sig_transdc_resp-reg_C-effctor"/>
</dbReference>
<name>A0A8T7M4K1_9CHLR</name>
<dbReference type="AlphaFoldDB" id="A0A8T7M4K1"/>
<accession>A0A8T7M4K1</accession>
<dbReference type="SMART" id="SM00448">
    <property type="entry name" value="REC"/>
    <property type="match status" value="1"/>
</dbReference>
<dbReference type="CDD" id="cd06170">
    <property type="entry name" value="LuxR_C_like"/>
    <property type="match status" value="1"/>
</dbReference>
<dbReference type="PROSITE" id="PS50110">
    <property type="entry name" value="RESPONSE_REGULATORY"/>
    <property type="match status" value="1"/>
</dbReference>
<dbReference type="PANTHER" id="PTHR43214:SF43">
    <property type="entry name" value="TWO-COMPONENT RESPONSE REGULATOR"/>
    <property type="match status" value="1"/>
</dbReference>
<dbReference type="PANTHER" id="PTHR43214">
    <property type="entry name" value="TWO-COMPONENT RESPONSE REGULATOR"/>
    <property type="match status" value="1"/>
</dbReference>